<sequence>MTICRIGSVKTMENLTSDLNIGLVLLSDDLRVIGLNDFARKVFSPASGELGKKLLARG</sequence>
<dbReference type="EMBL" id="JAHCVJ010000004">
    <property type="protein sequence ID" value="MBT0665001.1"/>
    <property type="molecule type" value="Genomic_DNA"/>
</dbReference>
<reference evidence="1 2" key="1">
    <citation type="submission" date="2021-05" db="EMBL/GenBank/DDBJ databases">
        <title>The draft genome of Geobacter pelophilus DSM 12255.</title>
        <authorList>
            <person name="Xu Z."/>
            <person name="Masuda Y."/>
            <person name="Itoh H."/>
            <person name="Senoo K."/>
        </authorList>
    </citation>
    <scope>NUCLEOTIDE SEQUENCE [LARGE SCALE GENOMIC DNA]</scope>
    <source>
        <strain evidence="1 2">DSM 12255</strain>
    </source>
</reference>
<organism evidence="1 2">
    <name type="scientific">Geoanaerobacter pelophilus</name>
    <dbReference type="NCBI Taxonomy" id="60036"/>
    <lineage>
        <taxon>Bacteria</taxon>
        <taxon>Pseudomonadati</taxon>
        <taxon>Thermodesulfobacteriota</taxon>
        <taxon>Desulfuromonadia</taxon>
        <taxon>Geobacterales</taxon>
        <taxon>Geobacteraceae</taxon>
        <taxon>Geoanaerobacter</taxon>
    </lineage>
</organism>
<evidence type="ECO:0000313" key="2">
    <source>
        <dbReference type="Proteomes" id="UP000811899"/>
    </source>
</evidence>
<accession>A0AAW4L9J4</accession>
<dbReference type="Proteomes" id="UP000811899">
    <property type="component" value="Unassembled WGS sequence"/>
</dbReference>
<gene>
    <name evidence="1" type="ORF">KI809_11910</name>
</gene>
<comment type="caution">
    <text evidence="1">The sequence shown here is derived from an EMBL/GenBank/DDBJ whole genome shotgun (WGS) entry which is preliminary data.</text>
</comment>
<dbReference type="AlphaFoldDB" id="A0AAW4L9J4"/>
<evidence type="ECO:0008006" key="3">
    <source>
        <dbReference type="Google" id="ProtNLM"/>
    </source>
</evidence>
<name>A0AAW4L9J4_9BACT</name>
<proteinExistence type="predicted"/>
<protein>
    <recommendedName>
        <fullName evidence="3">PAS domain-containing protein</fullName>
    </recommendedName>
</protein>
<keyword evidence="2" id="KW-1185">Reference proteome</keyword>
<evidence type="ECO:0000313" key="1">
    <source>
        <dbReference type="EMBL" id="MBT0665001.1"/>
    </source>
</evidence>